<dbReference type="OrthoDB" id="9801622at2"/>
<dbReference type="GO" id="GO:0050380">
    <property type="term" value="F:undecaprenyl-diphosphatase activity"/>
    <property type="evidence" value="ECO:0007669"/>
    <property type="project" value="UniProtKB-EC"/>
</dbReference>
<dbReference type="CDD" id="cd03385">
    <property type="entry name" value="PAP2_BcrC_like"/>
    <property type="match status" value="1"/>
</dbReference>
<evidence type="ECO:0000313" key="3">
    <source>
        <dbReference type="EMBL" id="AQT42344.1"/>
    </source>
</evidence>
<dbReference type="Proteomes" id="UP000189660">
    <property type="component" value="Chromosome"/>
</dbReference>
<keyword evidence="1" id="KW-0812">Transmembrane</keyword>
<reference evidence="3 4" key="1">
    <citation type="submission" date="2016-11" db="EMBL/GenBank/DDBJ databases">
        <title>Comparative genomics of Bartonella apis.</title>
        <authorList>
            <person name="Engel P."/>
        </authorList>
    </citation>
    <scope>NUCLEOTIDE SEQUENCE [LARGE SCALE GENOMIC DNA]</scope>
    <source>
        <strain evidence="3 4">BBC0178</strain>
    </source>
</reference>
<organism evidence="3 4">
    <name type="scientific">Bartonella apihabitans</name>
    <dbReference type="NCBI Taxonomy" id="2750929"/>
    <lineage>
        <taxon>Bacteria</taxon>
        <taxon>Pseudomonadati</taxon>
        <taxon>Pseudomonadota</taxon>
        <taxon>Alphaproteobacteria</taxon>
        <taxon>Hyphomicrobiales</taxon>
        <taxon>Bartonellaceae</taxon>
        <taxon>Bartonella</taxon>
    </lineage>
</organism>
<keyword evidence="1" id="KW-0472">Membrane</keyword>
<dbReference type="GO" id="GO:0005886">
    <property type="term" value="C:plasma membrane"/>
    <property type="evidence" value="ECO:0007669"/>
    <property type="project" value="InterPro"/>
</dbReference>
<name>A0A1U9MAL3_9HYPH</name>
<feature type="transmembrane region" description="Helical" evidence="1">
    <location>
        <begin position="128"/>
        <end position="146"/>
    </location>
</feature>
<dbReference type="SUPFAM" id="SSF48317">
    <property type="entry name" value="Acid phosphatase/Vanadium-dependent haloperoxidase"/>
    <property type="match status" value="1"/>
</dbReference>
<feature type="transmembrane region" description="Helical" evidence="1">
    <location>
        <begin position="24"/>
        <end position="50"/>
    </location>
</feature>
<dbReference type="KEGG" id="bapa:BBC0178_008540"/>
<keyword evidence="3" id="KW-0378">Hydrolase</keyword>
<dbReference type="SMART" id="SM00014">
    <property type="entry name" value="acidPPc"/>
    <property type="match status" value="1"/>
</dbReference>
<feature type="transmembrane region" description="Helical" evidence="1">
    <location>
        <begin position="152"/>
        <end position="174"/>
    </location>
</feature>
<evidence type="ECO:0000313" key="4">
    <source>
        <dbReference type="Proteomes" id="UP000189660"/>
    </source>
</evidence>
<sequence>MAFLENIDILIFNFLAATPQTPTIMAYFGIICAKFLIYFIPFHLIILWFLGGRGERQTALAISFAVVIGLFFSFVIGHLCYRPRPFVAGIAKALIEHKENASFPSNHALIFTIYVTSLYFYRYKHVARFGLVIGLLTCWARIFTAVHYPSDILGGVVLGLVIAMFVIHIVMPFVPKFVYQLPYSPKGRGTDLDV</sequence>
<gene>
    <name evidence="3" type="ORF">BBC0178_008540</name>
</gene>
<evidence type="ECO:0000259" key="2">
    <source>
        <dbReference type="SMART" id="SM00014"/>
    </source>
</evidence>
<keyword evidence="1" id="KW-1133">Transmembrane helix</keyword>
<evidence type="ECO:0000256" key="1">
    <source>
        <dbReference type="SAM" id="Phobius"/>
    </source>
</evidence>
<dbReference type="PANTHER" id="PTHR14969:SF13">
    <property type="entry name" value="AT30094P"/>
    <property type="match status" value="1"/>
</dbReference>
<dbReference type="EMBL" id="CP015820">
    <property type="protein sequence ID" value="AQT42344.1"/>
    <property type="molecule type" value="Genomic_DNA"/>
</dbReference>
<feature type="transmembrane region" description="Helical" evidence="1">
    <location>
        <begin position="59"/>
        <end position="81"/>
    </location>
</feature>
<dbReference type="PANTHER" id="PTHR14969">
    <property type="entry name" value="SPHINGOSINE-1-PHOSPHATE PHOSPHOHYDROLASE"/>
    <property type="match status" value="1"/>
</dbReference>
<dbReference type="EC" id="3.6.1.27" evidence="3"/>
<dbReference type="AlphaFoldDB" id="A0A1U9MAL3"/>
<accession>A0A1U9MAL3</accession>
<keyword evidence="4" id="KW-1185">Reference proteome</keyword>
<proteinExistence type="predicted"/>
<dbReference type="InterPro" id="IPR033879">
    <property type="entry name" value="UPP_Pase"/>
</dbReference>
<dbReference type="InterPro" id="IPR036938">
    <property type="entry name" value="PAP2/HPO_sf"/>
</dbReference>
<dbReference type="InterPro" id="IPR000326">
    <property type="entry name" value="PAP2/HPO"/>
</dbReference>
<dbReference type="Gene3D" id="1.20.144.10">
    <property type="entry name" value="Phosphatidic acid phosphatase type 2/haloperoxidase"/>
    <property type="match status" value="1"/>
</dbReference>
<dbReference type="Pfam" id="PF01569">
    <property type="entry name" value="PAP2"/>
    <property type="match status" value="1"/>
</dbReference>
<feature type="domain" description="Phosphatidic acid phosphatase type 2/haloperoxidase" evidence="2">
    <location>
        <begin position="58"/>
        <end position="167"/>
    </location>
</feature>
<dbReference type="RefSeq" id="WP_078039330.1">
    <property type="nucleotide sequence ID" value="NZ_CP015820.1"/>
</dbReference>
<protein>
    <submittedName>
        <fullName evidence="3">Undecaprenyl-diphosphatase</fullName>
        <ecNumber evidence="3">3.6.1.27</ecNumber>
    </submittedName>
</protein>